<dbReference type="KEGG" id="proo:MJB10_08675"/>
<dbReference type="EMBL" id="CP130319">
    <property type="protein sequence ID" value="WNR46152.1"/>
    <property type="molecule type" value="Genomic_DNA"/>
</dbReference>
<proteinExistence type="predicted"/>
<organism evidence="2 3">
    <name type="scientific">Paenibacillus roseopurpureus</name>
    <dbReference type="NCBI Taxonomy" id="2918901"/>
    <lineage>
        <taxon>Bacteria</taxon>
        <taxon>Bacillati</taxon>
        <taxon>Bacillota</taxon>
        <taxon>Bacilli</taxon>
        <taxon>Bacillales</taxon>
        <taxon>Paenibacillaceae</taxon>
        <taxon>Paenibacillus</taxon>
    </lineage>
</organism>
<evidence type="ECO:0000313" key="3">
    <source>
        <dbReference type="Proteomes" id="UP001304650"/>
    </source>
</evidence>
<dbReference type="PROSITE" id="PS51257">
    <property type="entry name" value="PROKAR_LIPOPROTEIN"/>
    <property type="match status" value="1"/>
</dbReference>
<dbReference type="PANTHER" id="PTHR43649">
    <property type="entry name" value="ARABINOSE-BINDING PROTEIN-RELATED"/>
    <property type="match status" value="1"/>
</dbReference>
<sequence length="567" mass="62984">MKRSFLKATVLLMAATMTITACSTKEGGATASPTGVKADNGFSKGKFDPPITMTTVGAINSTFKFKNGESLENNVHTKWVKDKLGIDIKYNWVTSDDQFATKLRLDMAANNKLPDVTYIDGKNVQLISDLIDSGAMMDIKAAFDKYASPKVKEIYNQDPSNWSQVMKGGKNYGLPMLTRAQQNDPVLWIRTDWLQKINLPEPKNFDELEKVMDAMLKTDFGKGAIGAPLAASIKDPLMPFAQWRGDLSWVFGGYGVMPHFWNKWKGDKLEYGSIQPETKQALARLADWFKKGYIAQDVGMIDVGKSEDPFRNEKAGITAGPVFAGGSIRGNLNKNNPAAVAKPIPIPAGPSGKAGRHGTTATNGAFLINKDFKNVEAFFLYINKMYEIGDPAKGSEFENGGFEGYDYIMKDGKASFVEADFPDKLKASSFKYYIGNQLFQDPYLELKTQLKFYNGEQPTTPYEINTFAGVPEADRKSPKTVYEWNAAKVTLDQKSASIQNLFNGPQTETMKSKWESLVKMESETFLKIVYGKEPIDAFDTFVKNWKSMGGDKITEEVNAWYKASTGK</sequence>
<evidence type="ECO:0000313" key="2">
    <source>
        <dbReference type="EMBL" id="WNR46152.1"/>
    </source>
</evidence>
<dbReference type="PANTHER" id="PTHR43649:SF12">
    <property type="entry name" value="DIACETYLCHITOBIOSE BINDING PROTEIN DASA"/>
    <property type="match status" value="1"/>
</dbReference>
<dbReference type="AlphaFoldDB" id="A0AA96LS07"/>
<gene>
    <name evidence="2" type="ORF">MJB10_08675</name>
</gene>
<dbReference type="InterPro" id="IPR050490">
    <property type="entry name" value="Bact_solute-bd_prot1"/>
</dbReference>
<evidence type="ECO:0000256" key="1">
    <source>
        <dbReference type="SAM" id="SignalP"/>
    </source>
</evidence>
<keyword evidence="1" id="KW-0732">Signal</keyword>
<keyword evidence="3" id="KW-1185">Reference proteome</keyword>
<dbReference type="Gene3D" id="3.40.190.10">
    <property type="entry name" value="Periplasmic binding protein-like II"/>
    <property type="match status" value="3"/>
</dbReference>
<name>A0AA96LS07_9BACL</name>
<accession>A0AA96LS07</accession>
<dbReference type="Proteomes" id="UP001304650">
    <property type="component" value="Chromosome"/>
</dbReference>
<feature type="chain" id="PRO_5041658826" evidence="1">
    <location>
        <begin position="22"/>
        <end position="567"/>
    </location>
</feature>
<feature type="signal peptide" evidence="1">
    <location>
        <begin position="1"/>
        <end position="21"/>
    </location>
</feature>
<dbReference type="SUPFAM" id="SSF53850">
    <property type="entry name" value="Periplasmic binding protein-like II"/>
    <property type="match status" value="1"/>
</dbReference>
<dbReference type="RefSeq" id="WP_314803561.1">
    <property type="nucleotide sequence ID" value="NZ_CP130319.1"/>
</dbReference>
<reference evidence="2" key="1">
    <citation type="submission" date="2022-02" db="EMBL/GenBank/DDBJ databases">
        <title>Paenibacillus sp. MBLB1832 Whole Genome Shotgun Sequencing.</title>
        <authorList>
            <person name="Hwang C.Y."/>
            <person name="Cho E.-S."/>
            <person name="Seo M.-J."/>
        </authorList>
    </citation>
    <scope>NUCLEOTIDE SEQUENCE</scope>
    <source>
        <strain evidence="2">MBLB1832</strain>
    </source>
</reference>
<protein>
    <submittedName>
        <fullName evidence="2">Extracellular solute-binding protein</fullName>
    </submittedName>
</protein>